<dbReference type="AlphaFoldDB" id="A0A6J2Y7A9"/>
<dbReference type="PANTHER" id="PTHR10177">
    <property type="entry name" value="CYCLINS"/>
    <property type="match status" value="1"/>
</dbReference>
<protein>
    <submittedName>
        <fullName evidence="7">Cyclin-J-like protein</fullName>
    </submittedName>
</protein>
<dbReference type="RefSeq" id="XP_030758860.1">
    <property type="nucleotide sequence ID" value="XM_030903000.1"/>
</dbReference>
<dbReference type="CDD" id="cd20528">
    <property type="entry name" value="CYCLIN_CCNJ-like_rpt1"/>
    <property type="match status" value="1"/>
</dbReference>
<keyword evidence="1" id="KW-0132">Cell division</keyword>
<dbReference type="InParanoid" id="A0A6J2Y7A9"/>
<evidence type="ECO:0000256" key="4">
    <source>
        <dbReference type="RuleBase" id="RU000383"/>
    </source>
</evidence>
<feature type="domain" description="Cyclin-like" evidence="5">
    <location>
        <begin position="176"/>
        <end position="252"/>
    </location>
</feature>
<dbReference type="GeneID" id="115884433"/>
<dbReference type="CDD" id="cd20529">
    <property type="entry name" value="CYCLIN_CCNJ-like_rpt2"/>
    <property type="match status" value="1"/>
</dbReference>
<dbReference type="InterPro" id="IPR036915">
    <property type="entry name" value="Cyclin-like_sf"/>
</dbReference>
<dbReference type="GO" id="GO:0051726">
    <property type="term" value="P:regulation of cell cycle"/>
    <property type="evidence" value="ECO:0007669"/>
    <property type="project" value="UniProtKB-ARBA"/>
</dbReference>
<comment type="similarity">
    <text evidence="4">Belongs to the cyclin family.</text>
</comment>
<reference evidence="7" key="1">
    <citation type="submission" date="2025-08" db="UniProtKB">
        <authorList>
            <consortium name="RefSeq"/>
        </authorList>
    </citation>
    <scope>IDENTIFICATION</scope>
    <source>
        <tissue evidence="7">Gonads</tissue>
    </source>
</reference>
<dbReference type="KEGG" id="soy:115884433"/>
<dbReference type="InterPro" id="IPR039361">
    <property type="entry name" value="Cyclin"/>
</dbReference>
<dbReference type="OrthoDB" id="285802at2759"/>
<organism evidence="6 7">
    <name type="scientific">Sitophilus oryzae</name>
    <name type="common">Rice weevil</name>
    <name type="synonym">Curculio oryzae</name>
    <dbReference type="NCBI Taxonomy" id="7048"/>
    <lineage>
        <taxon>Eukaryota</taxon>
        <taxon>Metazoa</taxon>
        <taxon>Ecdysozoa</taxon>
        <taxon>Arthropoda</taxon>
        <taxon>Hexapoda</taxon>
        <taxon>Insecta</taxon>
        <taxon>Pterygota</taxon>
        <taxon>Neoptera</taxon>
        <taxon>Endopterygota</taxon>
        <taxon>Coleoptera</taxon>
        <taxon>Polyphaga</taxon>
        <taxon>Cucujiformia</taxon>
        <taxon>Curculionidae</taxon>
        <taxon>Dryophthorinae</taxon>
        <taxon>Sitophilus</taxon>
    </lineage>
</organism>
<name>A0A6J2Y7A9_SITOR</name>
<dbReference type="InterPro" id="IPR004367">
    <property type="entry name" value="Cyclin_C-dom"/>
</dbReference>
<dbReference type="Pfam" id="PF02984">
    <property type="entry name" value="Cyclin_C"/>
    <property type="match status" value="1"/>
</dbReference>
<keyword evidence="2 4" id="KW-0195">Cyclin</keyword>
<sequence>MNRLMNRESPFYLHGEIQDHMSDYRDCFKQVIKQREVLQMPFFHASTQLSYRNSLVNHMRQICINKKLTHCTLHLAVYLMDSFMDCHNIIPEKTLLLANVCLLIAAKFEENSKNIPKIAELNFTVHNRYNIKEYGRFEVMILDYFSWYVMFPTPAHYTHYYVQAAISKEDLLLTEERMRTLIYKLHDSIVEYLNQIIDNIHYMQDFKPSLLAATVIAASRMDCNLPVWTQQLEELTEYTSTDISRPLCTLLMNKLNRDMTYPVNLMCTNNINYCTSCNITYCPHCQFLQKF</sequence>
<dbReference type="Gene3D" id="1.10.472.10">
    <property type="entry name" value="Cyclin-like"/>
    <property type="match status" value="2"/>
</dbReference>
<evidence type="ECO:0000313" key="6">
    <source>
        <dbReference type="Proteomes" id="UP000504635"/>
    </source>
</evidence>
<dbReference type="SUPFAM" id="SSF47954">
    <property type="entry name" value="Cyclin-like"/>
    <property type="match status" value="2"/>
</dbReference>
<evidence type="ECO:0000256" key="2">
    <source>
        <dbReference type="ARBA" id="ARBA00023127"/>
    </source>
</evidence>
<dbReference type="GO" id="GO:0019887">
    <property type="term" value="F:protein kinase regulator activity"/>
    <property type="evidence" value="ECO:0007669"/>
    <property type="project" value="UniProtKB-ARBA"/>
</dbReference>
<dbReference type="GO" id="GO:0051301">
    <property type="term" value="P:cell division"/>
    <property type="evidence" value="ECO:0007669"/>
    <property type="project" value="UniProtKB-KW"/>
</dbReference>
<accession>A0A6J2Y7A9</accession>
<dbReference type="InterPro" id="IPR013763">
    <property type="entry name" value="Cyclin-like_dom"/>
</dbReference>
<gene>
    <name evidence="7" type="primary">LOC115884433</name>
</gene>
<evidence type="ECO:0000259" key="5">
    <source>
        <dbReference type="SMART" id="SM00385"/>
    </source>
</evidence>
<keyword evidence="6" id="KW-1185">Reference proteome</keyword>
<dbReference type="FunCoup" id="A0A6J2Y7A9">
    <property type="interactions" value="236"/>
</dbReference>
<evidence type="ECO:0000256" key="1">
    <source>
        <dbReference type="ARBA" id="ARBA00022618"/>
    </source>
</evidence>
<evidence type="ECO:0000313" key="7">
    <source>
        <dbReference type="RefSeq" id="XP_030758860.1"/>
    </source>
</evidence>
<keyword evidence="3" id="KW-0131">Cell cycle</keyword>
<dbReference type="Pfam" id="PF00134">
    <property type="entry name" value="Cyclin_N"/>
    <property type="match status" value="1"/>
</dbReference>
<dbReference type="FunFam" id="1.10.472.10:FF:000010">
    <property type="entry name" value="G1/S-specific cyclin Cln1"/>
    <property type="match status" value="1"/>
</dbReference>
<dbReference type="InterPro" id="IPR006671">
    <property type="entry name" value="Cyclin_N"/>
</dbReference>
<dbReference type="Proteomes" id="UP000504635">
    <property type="component" value="Unplaced"/>
</dbReference>
<proteinExistence type="inferred from homology"/>
<feature type="domain" description="Cyclin-like" evidence="5">
    <location>
        <begin position="57"/>
        <end position="143"/>
    </location>
</feature>
<dbReference type="SMART" id="SM00385">
    <property type="entry name" value="CYCLIN"/>
    <property type="match status" value="2"/>
</dbReference>
<evidence type="ECO:0000256" key="3">
    <source>
        <dbReference type="ARBA" id="ARBA00023306"/>
    </source>
</evidence>